<dbReference type="Proteomes" id="UP000814140">
    <property type="component" value="Unassembled WGS sequence"/>
</dbReference>
<proteinExistence type="predicted"/>
<evidence type="ECO:0000313" key="2">
    <source>
        <dbReference type="Proteomes" id="UP000814140"/>
    </source>
</evidence>
<evidence type="ECO:0000313" key="1">
    <source>
        <dbReference type="EMBL" id="KAI0056343.1"/>
    </source>
</evidence>
<organism evidence="1 2">
    <name type="scientific">Artomyces pyxidatus</name>
    <dbReference type="NCBI Taxonomy" id="48021"/>
    <lineage>
        <taxon>Eukaryota</taxon>
        <taxon>Fungi</taxon>
        <taxon>Dikarya</taxon>
        <taxon>Basidiomycota</taxon>
        <taxon>Agaricomycotina</taxon>
        <taxon>Agaricomycetes</taxon>
        <taxon>Russulales</taxon>
        <taxon>Auriscalpiaceae</taxon>
        <taxon>Artomyces</taxon>
    </lineage>
</organism>
<protein>
    <submittedName>
        <fullName evidence="1">Uncharacterized protein</fullName>
    </submittedName>
</protein>
<gene>
    <name evidence="1" type="ORF">BV25DRAFT_1832337</name>
</gene>
<name>A0ACB8SJA6_9AGAM</name>
<reference evidence="1" key="1">
    <citation type="submission" date="2021-03" db="EMBL/GenBank/DDBJ databases">
        <authorList>
            <consortium name="DOE Joint Genome Institute"/>
            <person name="Ahrendt S."/>
            <person name="Looney B.P."/>
            <person name="Miyauchi S."/>
            <person name="Morin E."/>
            <person name="Drula E."/>
            <person name="Courty P.E."/>
            <person name="Chicoki N."/>
            <person name="Fauchery L."/>
            <person name="Kohler A."/>
            <person name="Kuo A."/>
            <person name="Labutti K."/>
            <person name="Pangilinan J."/>
            <person name="Lipzen A."/>
            <person name="Riley R."/>
            <person name="Andreopoulos W."/>
            <person name="He G."/>
            <person name="Johnson J."/>
            <person name="Barry K.W."/>
            <person name="Grigoriev I.V."/>
            <person name="Nagy L."/>
            <person name="Hibbett D."/>
            <person name="Henrissat B."/>
            <person name="Matheny P.B."/>
            <person name="Labbe J."/>
            <person name="Martin F."/>
        </authorList>
    </citation>
    <scope>NUCLEOTIDE SEQUENCE</scope>
    <source>
        <strain evidence="1">HHB10654</strain>
    </source>
</reference>
<keyword evidence="2" id="KW-1185">Reference proteome</keyword>
<dbReference type="EMBL" id="MU277266">
    <property type="protein sequence ID" value="KAI0056343.1"/>
    <property type="molecule type" value="Genomic_DNA"/>
</dbReference>
<comment type="caution">
    <text evidence="1">The sequence shown here is derived from an EMBL/GenBank/DDBJ whole genome shotgun (WGS) entry which is preliminary data.</text>
</comment>
<accession>A0ACB8SJA6</accession>
<reference evidence="1" key="2">
    <citation type="journal article" date="2022" name="New Phytol.">
        <title>Evolutionary transition to the ectomycorrhizal habit in the genomes of a hyperdiverse lineage of mushroom-forming fungi.</title>
        <authorList>
            <person name="Looney B."/>
            <person name="Miyauchi S."/>
            <person name="Morin E."/>
            <person name="Drula E."/>
            <person name="Courty P.E."/>
            <person name="Kohler A."/>
            <person name="Kuo A."/>
            <person name="LaButti K."/>
            <person name="Pangilinan J."/>
            <person name="Lipzen A."/>
            <person name="Riley R."/>
            <person name="Andreopoulos W."/>
            <person name="He G."/>
            <person name="Johnson J."/>
            <person name="Nolan M."/>
            <person name="Tritt A."/>
            <person name="Barry K.W."/>
            <person name="Grigoriev I.V."/>
            <person name="Nagy L.G."/>
            <person name="Hibbett D."/>
            <person name="Henrissat B."/>
            <person name="Matheny P.B."/>
            <person name="Labbe J."/>
            <person name="Martin F.M."/>
        </authorList>
    </citation>
    <scope>NUCLEOTIDE SEQUENCE</scope>
    <source>
        <strain evidence="1">HHB10654</strain>
    </source>
</reference>
<sequence>MRTRLRSKVTLPRHSQRSSEQCPLAGFPPDEAASLDTLLSVEFPLPSLKFMDSPHVDLASSKSPSSSSGPTSPPRSRAPSLATSTRPSHPP</sequence>